<evidence type="ECO:0000313" key="5">
    <source>
        <dbReference type="Proteomes" id="UP000184384"/>
    </source>
</evidence>
<organism evidence="4 5">
    <name type="scientific">Flavobacterium granuli</name>
    <dbReference type="NCBI Taxonomy" id="280093"/>
    <lineage>
        <taxon>Bacteria</taxon>
        <taxon>Pseudomonadati</taxon>
        <taxon>Bacteroidota</taxon>
        <taxon>Flavobacteriia</taxon>
        <taxon>Flavobacteriales</taxon>
        <taxon>Flavobacteriaceae</taxon>
        <taxon>Flavobacterium</taxon>
    </lineage>
</organism>
<dbReference type="SUPFAM" id="SSF51556">
    <property type="entry name" value="Metallo-dependent hydrolases"/>
    <property type="match status" value="2"/>
</dbReference>
<feature type="chain" id="PRO_5012838748" evidence="1">
    <location>
        <begin position="20"/>
        <end position="1001"/>
    </location>
</feature>
<keyword evidence="1" id="KW-0732">Signal</keyword>
<keyword evidence="6" id="KW-1185">Reference proteome</keyword>
<evidence type="ECO:0000313" key="4">
    <source>
        <dbReference type="EMBL" id="SHH24340.1"/>
    </source>
</evidence>
<dbReference type="OrthoDB" id="9802793at2"/>
<name>A0A1M5RDY0_9FLAO</name>
<dbReference type="GO" id="GO:0016810">
    <property type="term" value="F:hydrolase activity, acting on carbon-nitrogen (but not peptide) bonds"/>
    <property type="evidence" value="ECO:0007669"/>
    <property type="project" value="InterPro"/>
</dbReference>
<feature type="signal peptide" evidence="1">
    <location>
        <begin position="1"/>
        <end position="19"/>
    </location>
</feature>
<dbReference type="Gene3D" id="2.30.40.10">
    <property type="entry name" value="Urease, subunit C, domain 1"/>
    <property type="match status" value="1"/>
</dbReference>
<accession>A0A1M5RDY0</accession>
<dbReference type="EMBL" id="FQWO01000009">
    <property type="protein sequence ID" value="SHH24340.1"/>
    <property type="molecule type" value="Genomic_DNA"/>
</dbReference>
<dbReference type="SUPFAM" id="SSF51338">
    <property type="entry name" value="Composite domain of metallo-dependent hydrolases"/>
    <property type="match status" value="2"/>
</dbReference>
<dbReference type="Gene3D" id="3.20.20.140">
    <property type="entry name" value="Metal-dependent hydrolases"/>
    <property type="match status" value="2"/>
</dbReference>
<dbReference type="InterPro" id="IPR006680">
    <property type="entry name" value="Amidohydro-rel"/>
</dbReference>
<protein>
    <submittedName>
        <fullName evidence="3 4">Imidazolonepropionase</fullName>
    </submittedName>
</protein>
<dbReference type="CDD" id="cd01309">
    <property type="entry name" value="Met_dep_hydrolase_C"/>
    <property type="match status" value="1"/>
</dbReference>
<reference evidence="4" key="2">
    <citation type="submission" date="2016-11" db="EMBL/GenBank/DDBJ databases">
        <authorList>
            <person name="Jaros S."/>
            <person name="Januszkiewicz K."/>
            <person name="Wedrychowicz H."/>
        </authorList>
    </citation>
    <scope>NUCLEOTIDE SEQUENCE [LARGE SCALE GENOMIC DNA]</scope>
    <source>
        <strain evidence="4">DSM 19729</strain>
    </source>
</reference>
<reference evidence="3 6" key="3">
    <citation type="submission" date="2018-03" db="EMBL/GenBank/DDBJ databases">
        <title>Genomic Encyclopedia of Archaeal and Bacterial Type Strains, Phase II (KMG-II): from individual species to whole genera.</title>
        <authorList>
            <person name="Goeker M."/>
        </authorList>
    </citation>
    <scope>NUCLEOTIDE SEQUENCE [LARGE SCALE GENOMIC DNA]</scope>
    <source>
        <strain evidence="3 6">DSM 17797</strain>
    </source>
</reference>
<reference evidence="5" key="1">
    <citation type="submission" date="2016-11" db="EMBL/GenBank/DDBJ databases">
        <authorList>
            <person name="Varghese N."/>
            <person name="Submissions S."/>
        </authorList>
    </citation>
    <scope>NUCLEOTIDE SEQUENCE [LARGE SCALE GENOMIC DNA]</scope>
    <source>
        <strain evidence="5">DSM 19729</strain>
    </source>
</reference>
<dbReference type="PANTHER" id="PTHR43135">
    <property type="entry name" value="ALPHA-D-RIBOSE 1-METHYLPHOSPHONATE 5-TRIPHOSPHATE DIPHOSPHATASE"/>
    <property type="match status" value="1"/>
</dbReference>
<dbReference type="Pfam" id="PF01979">
    <property type="entry name" value="Amidohydro_1"/>
    <property type="match status" value="2"/>
</dbReference>
<dbReference type="Proteomes" id="UP000237771">
    <property type="component" value="Unassembled WGS sequence"/>
</dbReference>
<sequence>MKRFFSLLLLLIFIPKIDAQEYFPNNESVQNKNNNYTAFTNAKIFVTPTQVIDKGTLLIQNGKVINAGKTVVIPKNTIVVNLEGKSIYPSFIDMYTTFGIEKPKRGEGGRQNPLYDTKKEGYYWNEHIKPETDAFQNFQYDNTKAEELLKAGFGVVGSHVADGIAQGSGILIALNNEDNSKRLLANKITNHFSFTKSSTTNQAYPSSLMGMIALLRQMYFDLDWYKNGNSTTTDLSLEAMINNQKLVQIFAAEDKLNSLRAAKIAKEFGLNYIFKGAGNEFERIEEIKKTNASYIIPINFPEAFDVSNPYLASQLDFADLRLWNQSPTNLKVLSDNGIIFALTTDKLKKMDDFRTNLLKAIQYGFDKTKALEALTTIPASLLGKSNEIGSLKNGSLANFLITSGEIFDKKTTIYENWVGGSKYVIKDITAKDIRGSYDLTVDNTPYKLVIKGEITAPESEIKTLDSTKVNSKISLANNWISLIVKSKDSVKTNFNRLTGYIENSPNLNGKVIFFDGKESNWSAVKTAAFENEKPKDKGKDEAKNNTIIPVSYPNIAFGNAEKPKQETLLFKNATVWTNEKEGILTETDVLVKNGKIAAIGNNLNEAAATVIDAKGKHLTSGIIDEHSHIAISNGVNEGGHNSSAEVTIEDVVNSDDINIYRELAGGVTTSQLLHGSANPIGGRSAIVKWKWGAAPDEMLYKDQPKFIKFALGENVKQANWGINNPTRFPQTRMGVEQVFTDYFQRAKEYEATWKKYNAASKKNKGKMPRTDIELQTITEILNQERFISCHSYVQSEILMLMQVAEKFNFRVNTFTHILEGYKVADKMKEHGVGASTFSDWWAYKFEVNDAIPYNGPIMHNAGVVVAYNSDDAEMSRRLNQEAAKAVKYGNISEEEAWKFVTLNPAKLLHIDNKVGSIKVGKDADIVLWSTNPLSVYAQAEKTVIEGTVYYDAKKDEAKRVAIDKERNEIIGQMLEEKNKGMNTQEPKKRIKVEYHCDTLED</sequence>
<evidence type="ECO:0000313" key="6">
    <source>
        <dbReference type="Proteomes" id="UP000237771"/>
    </source>
</evidence>
<dbReference type="EMBL" id="PVUB01000008">
    <property type="protein sequence ID" value="PRZ21706.1"/>
    <property type="molecule type" value="Genomic_DNA"/>
</dbReference>
<feature type="domain" description="Amidohydrolase-related" evidence="2">
    <location>
        <begin position="858"/>
        <end position="941"/>
    </location>
</feature>
<dbReference type="Proteomes" id="UP000184384">
    <property type="component" value="Unassembled WGS sequence"/>
</dbReference>
<dbReference type="InterPro" id="IPR032466">
    <property type="entry name" value="Metal_Hydrolase"/>
</dbReference>
<dbReference type="InterPro" id="IPR051781">
    <property type="entry name" value="Metallo-dep_Hydrolase"/>
</dbReference>
<evidence type="ECO:0000256" key="1">
    <source>
        <dbReference type="SAM" id="SignalP"/>
    </source>
</evidence>
<evidence type="ECO:0000259" key="2">
    <source>
        <dbReference type="Pfam" id="PF01979"/>
    </source>
</evidence>
<feature type="domain" description="Amidohydrolase-related" evidence="2">
    <location>
        <begin position="314"/>
        <end position="424"/>
    </location>
</feature>
<dbReference type="AlphaFoldDB" id="A0A1M5RDY0"/>
<dbReference type="PANTHER" id="PTHR43135:SF3">
    <property type="entry name" value="ALPHA-D-RIBOSE 1-METHYLPHOSPHONATE 5-TRIPHOSPHATE DIPHOSPHATASE"/>
    <property type="match status" value="1"/>
</dbReference>
<evidence type="ECO:0000313" key="3">
    <source>
        <dbReference type="EMBL" id="PRZ21706.1"/>
    </source>
</evidence>
<gene>
    <name evidence="3" type="ORF">BC624_108147</name>
    <name evidence="4" type="ORF">SAMN05443373_109146</name>
</gene>
<dbReference type="InterPro" id="IPR011059">
    <property type="entry name" value="Metal-dep_hydrolase_composite"/>
</dbReference>
<proteinExistence type="predicted"/>
<dbReference type="RefSeq" id="WP_072944813.1">
    <property type="nucleotide sequence ID" value="NZ_FQWO01000009.1"/>
</dbReference>
<dbReference type="STRING" id="280093.SAMN05443373_109146"/>